<comment type="caution">
    <text evidence="1">The sequence shown here is derived from an EMBL/GenBank/DDBJ whole genome shotgun (WGS) entry which is preliminary data.</text>
</comment>
<organism evidence="1 2">
    <name type="scientific">Fusarium decemcellulare</name>
    <dbReference type="NCBI Taxonomy" id="57161"/>
    <lineage>
        <taxon>Eukaryota</taxon>
        <taxon>Fungi</taxon>
        <taxon>Dikarya</taxon>
        <taxon>Ascomycota</taxon>
        <taxon>Pezizomycotina</taxon>
        <taxon>Sordariomycetes</taxon>
        <taxon>Hypocreomycetidae</taxon>
        <taxon>Hypocreales</taxon>
        <taxon>Nectriaceae</taxon>
        <taxon>Fusarium</taxon>
        <taxon>Fusarium decemcellulare species complex</taxon>
    </lineage>
</organism>
<proteinExistence type="predicted"/>
<reference evidence="1" key="1">
    <citation type="submission" date="2022-08" db="EMBL/GenBank/DDBJ databases">
        <title>Genome Sequence of Fusarium decemcellulare.</title>
        <authorList>
            <person name="Buettner E."/>
        </authorList>
    </citation>
    <scope>NUCLEOTIDE SEQUENCE</scope>
    <source>
        <strain evidence="1">Babe19</strain>
    </source>
</reference>
<sequence>MILGAGTKNYYQGNFFGLGGDLPRVINLTVAAHEERLGLTIVGISSNITFSDTPKKLEGASEVSEKKREAPLSPLLVPGRASLFYGLGSPMRLTLASFKLLSPSSMQLRAGLVLDPSIADSATSGKKRKLWGVLSQVLRLVKENIGLNDNFYLRETLGFPNKTRIENHLLVVKSSIAHIFQKQTLYDMMSIIKETDSINTDI</sequence>
<protein>
    <submittedName>
        <fullName evidence="1">Uncharacterized protein</fullName>
    </submittedName>
</protein>
<evidence type="ECO:0000313" key="1">
    <source>
        <dbReference type="EMBL" id="KAJ3524186.1"/>
    </source>
</evidence>
<dbReference type="Proteomes" id="UP001148629">
    <property type="component" value="Unassembled WGS sequence"/>
</dbReference>
<keyword evidence="2" id="KW-1185">Reference proteome</keyword>
<gene>
    <name evidence="1" type="ORF">NM208_g12153</name>
</gene>
<evidence type="ECO:0000313" key="2">
    <source>
        <dbReference type="Proteomes" id="UP001148629"/>
    </source>
</evidence>
<dbReference type="EMBL" id="JANRMS010002122">
    <property type="protein sequence ID" value="KAJ3524186.1"/>
    <property type="molecule type" value="Genomic_DNA"/>
</dbReference>
<accession>A0ACC1RRT2</accession>
<name>A0ACC1RRT2_9HYPO</name>